<gene>
    <name evidence="3" type="ORF">SCF082_LOCUS33179</name>
</gene>
<protein>
    <submittedName>
        <fullName evidence="3">Molybdopterin molybdenumtransferase (MPT Mo-transferase)</fullName>
    </submittedName>
</protein>
<dbReference type="PANTHER" id="PTHR10192">
    <property type="entry name" value="MOLYBDOPTERIN BIOSYNTHESIS PROTEIN"/>
    <property type="match status" value="1"/>
</dbReference>
<dbReference type="SUPFAM" id="SSF63867">
    <property type="entry name" value="MoeA C-terminal domain-like"/>
    <property type="match status" value="2"/>
</dbReference>
<sequence>MPIARDTLPALQAVLGAAADADLILTIGGASVGDHDLLGTQADALGLSRNFYKVSMRPGKPLMAGRTGEVPLIGLPGNPVSALVCGTVFVAPVIRRMLGLPKKRTPRAQAILAEDIPANGPREHYARATLGPDGVRVFNRQDSSLLTVLSAADALVVRPPHAVLGAAADADLILTIGGASVGDHDLLGTQADALGLSRNFYKVSMRPGKPLMAGRTGEVPLIGLPGNPVSALVCGTVFVAPVIRRMLGLPKKRTPRAQAILAEDIPANGPREHYARATLGPDGVRVFNRQDSSLLTVLSAADALVVRPPHAPAAAAGTPVEMIRL</sequence>
<dbReference type="SMART" id="SM00852">
    <property type="entry name" value="MoCF_biosynth"/>
    <property type="match status" value="2"/>
</dbReference>
<dbReference type="Pfam" id="PF03454">
    <property type="entry name" value="MoeA_C"/>
    <property type="match status" value="1"/>
</dbReference>
<comment type="similarity">
    <text evidence="1">Belongs to the MoeA family.</text>
</comment>
<evidence type="ECO:0000313" key="3">
    <source>
        <dbReference type="EMBL" id="CAK9064458.1"/>
    </source>
</evidence>
<dbReference type="SUPFAM" id="SSF53218">
    <property type="entry name" value="Molybdenum cofactor biosynthesis proteins"/>
    <property type="match status" value="2"/>
</dbReference>
<keyword evidence="1" id="KW-0460">Magnesium</keyword>
<name>A0ABP0NM23_9DINO</name>
<dbReference type="Pfam" id="PF00994">
    <property type="entry name" value="MoCF_biosynth"/>
    <property type="match status" value="2"/>
</dbReference>
<keyword evidence="1" id="KW-0500">Molybdenum</keyword>
<keyword evidence="1" id="KW-0808">Transferase</keyword>
<dbReference type="InterPro" id="IPR038987">
    <property type="entry name" value="MoeA-like"/>
</dbReference>
<comment type="catalytic activity">
    <reaction evidence="1">
        <text>molybdopterin + ATP + H(+) = adenylyl-molybdopterin + diphosphate</text>
        <dbReference type="Rhea" id="RHEA:31331"/>
        <dbReference type="ChEBI" id="CHEBI:15378"/>
        <dbReference type="ChEBI" id="CHEBI:30616"/>
        <dbReference type="ChEBI" id="CHEBI:33019"/>
        <dbReference type="ChEBI" id="CHEBI:58698"/>
        <dbReference type="ChEBI" id="CHEBI:62727"/>
    </reaction>
</comment>
<dbReference type="InterPro" id="IPR001453">
    <property type="entry name" value="MoaB/Mog_dom"/>
</dbReference>
<feature type="domain" description="MoaB/Mog" evidence="2">
    <location>
        <begin position="3"/>
        <end position="96"/>
    </location>
</feature>
<dbReference type="InterPro" id="IPR036688">
    <property type="entry name" value="MoeA_C_domain_IV_sf"/>
</dbReference>
<dbReference type="InterPro" id="IPR036425">
    <property type="entry name" value="MoaB/Mog-like_dom_sf"/>
</dbReference>
<comment type="function">
    <text evidence="1">Catalyzes two steps in the biosynthesis of the molybdenum cofactor. In the first step, molybdopterin is adenylated. Subsequently, molybdate is inserted into adenylated molybdopterin and AMP is released.</text>
</comment>
<keyword evidence="1" id="KW-0501">Molybdenum cofactor biosynthesis</keyword>
<dbReference type="PANTHER" id="PTHR10192:SF5">
    <property type="entry name" value="GEPHYRIN"/>
    <property type="match status" value="1"/>
</dbReference>
<dbReference type="Proteomes" id="UP001642464">
    <property type="component" value="Unassembled WGS sequence"/>
</dbReference>
<accession>A0ABP0NM23</accession>
<evidence type="ECO:0000313" key="4">
    <source>
        <dbReference type="Proteomes" id="UP001642464"/>
    </source>
</evidence>
<reference evidence="3 4" key="1">
    <citation type="submission" date="2024-02" db="EMBL/GenBank/DDBJ databases">
        <authorList>
            <person name="Chen Y."/>
            <person name="Shah S."/>
            <person name="Dougan E. K."/>
            <person name="Thang M."/>
            <person name="Chan C."/>
        </authorList>
    </citation>
    <scope>NUCLEOTIDE SEQUENCE [LARGE SCALE GENOMIC DNA]</scope>
</reference>
<comment type="pathway">
    <text evidence="1">Cofactor biosynthesis; molybdopterin biosynthesis.</text>
</comment>
<keyword evidence="4" id="KW-1185">Reference proteome</keyword>
<evidence type="ECO:0000259" key="2">
    <source>
        <dbReference type="SMART" id="SM00852"/>
    </source>
</evidence>
<organism evidence="3 4">
    <name type="scientific">Durusdinium trenchii</name>
    <dbReference type="NCBI Taxonomy" id="1381693"/>
    <lineage>
        <taxon>Eukaryota</taxon>
        <taxon>Sar</taxon>
        <taxon>Alveolata</taxon>
        <taxon>Dinophyceae</taxon>
        <taxon>Suessiales</taxon>
        <taxon>Symbiodiniaceae</taxon>
        <taxon>Durusdinium</taxon>
    </lineage>
</organism>
<dbReference type="EMBL" id="CAXAMM010029322">
    <property type="protein sequence ID" value="CAK9064458.1"/>
    <property type="molecule type" value="Genomic_DNA"/>
</dbReference>
<keyword evidence="1" id="KW-0479">Metal-binding</keyword>
<comment type="catalytic activity">
    <reaction evidence="1">
        <text>adenylyl-molybdopterin + molybdate = Mo-molybdopterin + AMP + H(+)</text>
        <dbReference type="Rhea" id="RHEA:35047"/>
        <dbReference type="ChEBI" id="CHEBI:15378"/>
        <dbReference type="ChEBI" id="CHEBI:36264"/>
        <dbReference type="ChEBI" id="CHEBI:62727"/>
        <dbReference type="ChEBI" id="CHEBI:71302"/>
        <dbReference type="ChEBI" id="CHEBI:456215"/>
    </reaction>
</comment>
<dbReference type="Gene3D" id="2.40.340.10">
    <property type="entry name" value="MoeA, C-terminal, domain IV"/>
    <property type="match status" value="2"/>
</dbReference>
<comment type="caution">
    <text evidence="3">The sequence shown here is derived from an EMBL/GenBank/DDBJ whole genome shotgun (WGS) entry which is preliminary data.</text>
</comment>
<dbReference type="InterPro" id="IPR005111">
    <property type="entry name" value="MoeA_C_domain_IV"/>
</dbReference>
<proteinExistence type="inferred from homology"/>
<feature type="domain" description="MoaB/Mog" evidence="2">
    <location>
        <begin position="134"/>
        <end position="245"/>
    </location>
</feature>
<evidence type="ECO:0000256" key="1">
    <source>
        <dbReference type="RuleBase" id="RU365090"/>
    </source>
</evidence>
<dbReference type="Gene3D" id="3.40.980.10">
    <property type="entry name" value="MoaB/Mog-like domain"/>
    <property type="match status" value="2"/>
</dbReference>
<comment type="cofactor">
    <cofactor evidence="1">
        <name>Mg(2+)</name>
        <dbReference type="ChEBI" id="CHEBI:18420"/>
    </cofactor>
</comment>